<dbReference type="GO" id="GO:0003700">
    <property type="term" value="F:DNA-binding transcription factor activity"/>
    <property type="evidence" value="ECO:0007669"/>
    <property type="project" value="InterPro"/>
</dbReference>
<dbReference type="Proteomes" id="UP000824089">
    <property type="component" value="Unassembled WGS sequence"/>
</dbReference>
<keyword evidence="2" id="KW-0805">Transcription regulation</keyword>
<dbReference type="InterPro" id="IPR050950">
    <property type="entry name" value="HTH-type_LysR_regulators"/>
</dbReference>
<dbReference type="Gene3D" id="3.40.190.290">
    <property type="match status" value="1"/>
</dbReference>
<reference evidence="6" key="2">
    <citation type="journal article" date="2021" name="PeerJ">
        <title>Extensive microbial diversity within the chicken gut microbiome revealed by metagenomics and culture.</title>
        <authorList>
            <person name="Gilroy R."/>
            <person name="Ravi A."/>
            <person name="Getino M."/>
            <person name="Pursley I."/>
            <person name="Horton D.L."/>
            <person name="Alikhan N.F."/>
            <person name="Baker D."/>
            <person name="Gharbi K."/>
            <person name="Hall N."/>
            <person name="Watson M."/>
            <person name="Adriaenssens E.M."/>
            <person name="Foster-Nyarko E."/>
            <person name="Jarju S."/>
            <person name="Secka A."/>
            <person name="Antonio M."/>
            <person name="Oren A."/>
            <person name="Chaudhuri R.R."/>
            <person name="La Ragione R."/>
            <person name="Hildebrand F."/>
            <person name="Pallen M.J."/>
        </authorList>
    </citation>
    <scope>NUCLEOTIDE SEQUENCE</scope>
    <source>
        <strain evidence="6">CHK195-4489</strain>
    </source>
</reference>
<evidence type="ECO:0000256" key="4">
    <source>
        <dbReference type="ARBA" id="ARBA00023163"/>
    </source>
</evidence>
<dbReference type="Pfam" id="PF03466">
    <property type="entry name" value="LysR_substrate"/>
    <property type="match status" value="1"/>
</dbReference>
<dbReference type="PRINTS" id="PR00039">
    <property type="entry name" value="HTHLYSR"/>
</dbReference>
<dbReference type="EMBL" id="DVMM01000161">
    <property type="protein sequence ID" value="HIU30138.1"/>
    <property type="molecule type" value="Genomic_DNA"/>
</dbReference>
<dbReference type="PANTHER" id="PTHR30419">
    <property type="entry name" value="HTH-TYPE TRANSCRIPTIONAL REGULATOR YBHD"/>
    <property type="match status" value="1"/>
</dbReference>
<reference evidence="6" key="1">
    <citation type="submission" date="2020-10" db="EMBL/GenBank/DDBJ databases">
        <authorList>
            <person name="Gilroy R."/>
        </authorList>
    </citation>
    <scope>NUCLEOTIDE SEQUENCE</scope>
    <source>
        <strain evidence="6">CHK195-4489</strain>
    </source>
</reference>
<evidence type="ECO:0000256" key="2">
    <source>
        <dbReference type="ARBA" id="ARBA00023015"/>
    </source>
</evidence>
<organism evidence="6 7">
    <name type="scientific">Candidatus Egerieisoma faecipullorum</name>
    <dbReference type="NCBI Taxonomy" id="2840963"/>
    <lineage>
        <taxon>Bacteria</taxon>
        <taxon>Bacillati</taxon>
        <taxon>Bacillota</taxon>
        <taxon>Clostridia</taxon>
        <taxon>Eubacteriales</taxon>
        <taxon>Clostridiaceae</taxon>
        <taxon>Clostridiaceae incertae sedis</taxon>
        <taxon>Candidatus Egerieisoma</taxon>
    </lineage>
</organism>
<evidence type="ECO:0000313" key="6">
    <source>
        <dbReference type="EMBL" id="HIU30138.1"/>
    </source>
</evidence>
<dbReference type="SUPFAM" id="SSF53850">
    <property type="entry name" value="Periplasmic binding protein-like II"/>
    <property type="match status" value="1"/>
</dbReference>
<dbReference type="PANTHER" id="PTHR30419:SF8">
    <property type="entry name" value="NITROGEN ASSIMILATION TRANSCRIPTIONAL ACTIVATOR-RELATED"/>
    <property type="match status" value="1"/>
</dbReference>
<keyword evidence="4" id="KW-0804">Transcription</keyword>
<evidence type="ECO:0000259" key="5">
    <source>
        <dbReference type="PROSITE" id="PS50931"/>
    </source>
</evidence>
<comment type="similarity">
    <text evidence="1">Belongs to the LysR transcriptional regulatory family.</text>
</comment>
<dbReference type="InterPro" id="IPR005119">
    <property type="entry name" value="LysR_subst-bd"/>
</dbReference>
<accession>A0A9D1IAB3</accession>
<protein>
    <submittedName>
        <fullName evidence="6">LysR family transcriptional regulator</fullName>
    </submittedName>
</protein>
<dbReference type="PROSITE" id="PS50931">
    <property type="entry name" value="HTH_LYSR"/>
    <property type="match status" value="1"/>
</dbReference>
<dbReference type="FunFam" id="1.10.10.10:FF:000001">
    <property type="entry name" value="LysR family transcriptional regulator"/>
    <property type="match status" value="1"/>
</dbReference>
<dbReference type="Gene3D" id="1.10.10.10">
    <property type="entry name" value="Winged helix-like DNA-binding domain superfamily/Winged helix DNA-binding domain"/>
    <property type="match status" value="1"/>
</dbReference>
<dbReference type="InterPro" id="IPR036390">
    <property type="entry name" value="WH_DNA-bd_sf"/>
</dbReference>
<dbReference type="InterPro" id="IPR000847">
    <property type="entry name" value="LysR_HTH_N"/>
</dbReference>
<dbReference type="InterPro" id="IPR036388">
    <property type="entry name" value="WH-like_DNA-bd_sf"/>
</dbReference>
<sequence length="296" mass="33489">MELRVLNYFLAIAREENFTRAARQLHVTQPTLSRQIAQLEKELGVELFVRGKHNIILTEDGMILKRRAQEMLSLAEKTKRDFLHKDEALEGVLSIGSGEFLSTRYLTDCIAAFRKKHPLVRYELYSGNAGNIRDYIERGLLDLGLMSEPIDIRKYEFVSMPIKEQWGAWVRNDSHLAEKESVTPQDLAGVPLISTLGEFMESSIGKWLGEYAGQADIIAKGNLLYNEAMLAESNIGAVIGIRLNCRYEGLRFLPLSPALESGTALAWKKEQFFSAAASSFIEFSIQYLKDIVHNEL</sequence>
<dbReference type="CDD" id="cd05466">
    <property type="entry name" value="PBP2_LTTR_substrate"/>
    <property type="match status" value="1"/>
</dbReference>
<feature type="domain" description="HTH lysR-type" evidence="5">
    <location>
        <begin position="1"/>
        <end position="58"/>
    </location>
</feature>
<keyword evidence="3" id="KW-0238">DNA-binding</keyword>
<name>A0A9D1IAB3_9CLOT</name>
<proteinExistence type="inferred from homology"/>
<dbReference type="Pfam" id="PF00126">
    <property type="entry name" value="HTH_1"/>
    <property type="match status" value="1"/>
</dbReference>
<comment type="caution">
    <text evidence="6">The sequence shown here is derived from an EMBL/GenBank/DDBJ whole genome shotgun (WGS) entry which is preliminary data.</text>
</comment>
<evidence type="ECO:0000256" key="1">
    <source>
        <dbReference type="ARBA" id="ARBA00009437"/>
    </source>
</evidence>
<evidence type="ECO:0000313" key="7">
    <source>
        <dbReference type="Proteomes" id="UP000824089"/>
    </source>
</evidence>
<evidence type="ECO:0000256" key="3">
    <source>
        <dbReference type="ARBA" id="ARBA00023125"/>
    </source>
</evidence>
<dbReference type="AlphaFoldDB" id="A0A9D1IAB3"/>
<gene>
    <name evidence="6" type="ORF">IAD50_07575</name>
</gene>
<dbReference type="GO" id="GO:0003677">
    <property type="term" value="F:DNA binding"/>
    <property type="evidence" value="ECO:0007669"/>
    <property type="project" value="UniProtKB-KW"/>
</dbReference>
<dbReference type="SUPFAM" id="SSF46785">
    <property type="entry name" value="Winged helix' DNA-binding domain"/>
    <property type="match status" value="1"/>
</dbReference>
<dbReference type="GO" id="GO:0005829">
    <property type="term" value="C:cytosol"/>
    <property type="evidence" value="ECO:0007669"/>
    <property type="project" value="TreeGrafter"/>
</dbReference>